<sequence length="499" mass="53037">MTSFTPSASTARLQAEHEFAINGASQGPGTTTTTLPITDHTLETRTHVVVHKGQSVTIDRYTHEYSTPISEGTDRLVFTIEGLHRTILVTRTGNRLLIDINHLRFRVTPASARQIIEIHTQDGNDSVYIAATVMQPLHINTGSGDDTVVTSSGFAQVYTGPGNDRVMTSDGRTYIETGEGNDVVNAIGSGVMTVYTGKGDDFVRGGAGRCYIETGEGNDIAIGGEQHSIISGGDGDDLLYAGQGSNALYSGLGDNAFAGLKPNDKAHSIEPVTTVSEGVLVPTNTQNDATSFIDSQVSKIDAQSLASSGLVIQGAPAFVERVTDDLKMLLGSTYGQQLLAALSKSIHASQKPITIVELKRIDNGMYQPALLMASPYIAGGSAGWGAFGGTVYYNPAHQKDESVPLASLYHELCHAYNYVTGTIFSGTGPDPQQPHIPPAQADNAELQVVGLPASAEPFDFDNDPLTPPTRTNPVAFTENGIREELGLPSRKSYIRFIPG</sequence>
<dbReference type="Pfam" id="PF00353">
    <property type="entry name" value="HemolysinCabind"/>
    <property type="match status" value="2"/>
</dbReference>
<dbReference type="RefSeq" id="WP_261739311.1">
    <property type="nucleotide sequence ID" value="NZ_JBINXA010000001.1"/>
</dbReference>
<comment type="caution">
    <text evidence="4">The sequence shown here is derived from an EMBL/GenBank/DDBJ whole genome shotgun (WGS) entry which is preliminary data.</text>
</comment>
<dbReference type="Gene3D" id="2.160.20.160">
    <property type="match status" value="1"/>
</dbReference>
<evidence type="ECO:0000313" key="5">
    <source>
        <dbReference type="Proteomes" id="UP001609821"/>
    </source>
</evidence>
<dbReference type="InterPro" id="IPR011049">
    <property type="entry name" value="Serralysin-like_metalloprot_C"/>
</dbReference>
<keyword evidence="2" id="KW-0964">Secreted</keyword>
<dbReference type="PANTHER" id="PTHR38340:SF1">
    <property type="entry name" value="S-LAYER PROTEIN"/>
    <property type="match status" value="1"/>
</dbReference>
<organism evidence="4 5">
    <name type="scientific">Pseudomonas kulmbachensis</name>
    <dbReference type="NCBI Taxonomy" id="3043408"/>
    <lineage>
        <taxon>Bacteria</taxon>
        <taxon>Pseudomonadati</taxon>
        <taxon>Pseudomonadota</taxon>
        <taxon>Gammaproteobacteria</taxon>
        <taxon>Pseudomonadales</taxon>
        <taxon>Pseudomonadaceae</taxon>
        <taxon>Pseudomonas</taxon>
    </lineage>
</organism>
<dbReference type="SUPFAM" id="SSF51120">
    <property type="entry name" value="beta-Roll"/>
    <property type="match status" value="1"/>
</dbReference>
<dbReference type="PANTHER" id="PTHR38340">
    <property type="entry name" value="S-LAYER PROTEIN"/>
    <property type="match status" value="1"/>
</dbReference>
<dbReference type="InterPro" id="IPR050557">
    <property type="entry name" value="RTX_toxin/Mannuronan_C5-epim"/>
</dbReference>
<dbReference type="EMBL" id="JBINXB010000009">
    <property type="protein sequence ID" value="MFH6566161.1"/>
    <property type="molecule type" value="Genomic_DNA"/>
</dbReference>
<keyword evidence="3" id="KW-0106">Calcium</keyword>
<evidence type="ECO:0000256" key="1">
    <source>
        <dbReference type="ARBA" id="ARBA00004613"/>
    </source>
</evidence>
<reference evidence="4 5" key="1">
    <citation type="submission" date="2024-10" db="EMBL/GenBank/DDBJ databases">
        <title>Aeromonas and Pseudomonas from the Cagarras Archipelago, Rio de Janeiro, Brazil.</title>
        <authorList>
            <person name="Canellas A.L.B."/>
            <person name="Laport M.S."/>
        </authorList>
    </citation>
    <scope>NUCLEOTIDE SEQUENCE [LARGE SCALE GENOMIC DNA]</scope>
    <source>
        <strain evidence="4 5">CPF-4</strain>
    </source>
</reference>
<name>A0ABW7LWW6_9PSED</name>
<evidence type="ECO:0000256" key="3">
    <source>
        <dbReference type="ARBA" id="ARBA00022837"/>
    </source>
</evidence>
<gene>
    <name evidence="4" type="ORF">ACHMWK_09320</name>
</gene>
<evidence type="ECO:0000313" key="4">
    <source>
        <dbReference type="EMBL" id="MFH6566161.1"/>
    </source>
</evidence>
<dbReference type="Pfam" id="PF14891">
    <property type="entry name" value="Peptidase_M91"/>
    <property type="match status" value="1"/>
</dbReference>
<evidence type="ECO:0000256" key="2">
    <source>
        <dbReference type="ARBA" id="ARBA00022525"/>
    </source>
</evidence>
<dbReference type="InterPro" id="IPR028208">
    <property type="entry name" value="Effector_pro_NleD-like"/>
</dbReference>
<accession>A0ABW7LWW6</accession>
<proteinExistence type="predicted"/>
<dbReference type="InterPro" id="IPR001343">
    <property type="entry name" value="Hemolysn_Ca-bd"/>
</dbReference>
<dbReference type="Proteomes" id="UP001609821">
    <property type="component" value="Unassembled WGS sequence"/>
</dbReference>
<comment type="subcellular location">
    <subcellularLocation>
        <location evidence="1">Secreted</location>
    </subcellularLocation>
</comment>
<protein>
    <submittedName>
        <fullName evidence="4">M91 family zinc metallopeptidase</fullName>
    </submittedName>
</protein>
<keyword evidence="5" id="KW-1185">Reference proteome</keyword>